<organism evidence="1 2">
    <name type="scientific">Natronoglomus mannanivorans</name>
    <dbReference type="NCBI Taxonomy" id="2979990"/>
    <lineage>
        <taxon>Archaea</taxon>
        <taxon>Methanobacteriati</taxon>
        <taxon>Methanobacteriota</taxon>
        <taxon>Stenosarchaea group</taxon>
        <taxon>Halobacteria</taxon>
        <taxon>Halobacteriales</taxon>
        <taxon>Natrialbaceae</taxon>
        <taxon>Natronoglomus</taxon>
    </lineage>
</organism>
<gene>
    <name evidence="1" type="ORF">OB960_22335</name>
</gene>
<dbReference type="AlphaFoldDB" id="A0AAP2Z3W8"/>
<protein>
    <submittedName>
        <fullName evidence="1">Uncharacterized protein</fullName>
    </submittedName>
</protein>
<reference evidence="1" key="1">
    <citation type="submission" date="2022-09" db="EMBL/GenBank/DDBJ databases">
        <title>Enrichment on poylsaccharides allowed isolation of novel metabolic and taxonomic groups of Haloarchaea.</title>
        <authorList>
            <person name="Sorokin D.Y."/>
            <person name="Elcheninov A.G."/>
            <person name="Khizhniak T.V."/>
            <person name="Kolganova T.V."/>
            <person name="Kublanov I.V."/>
        </authorList>
    </citation>
    <scope>NUCLEOTIDE SEQUENCE</scope>
    <source>
        <strain evidence="1">AArc-xg1-1</strain>
    </source>
</reference>
<dbReference type="RefSeq" id="WP_338005928.1">
    <property type="nucleotide sequence ID" value="NZ_JAOPKA010000022.1"/>
</dbReference>
<evidence type="ECO:0000313" key="1">
    <source>
        <dbReference type="EMBL" id="MCU4744123.1"/>
    </source>
</evidence>
<name>A0AAP2Z3W8_9EURY</name>
<comment type="caution">
    <text evidence="1">The sequence shown here is derived from an EMBL/GenBank/DDBJ whole genome shotgun (WGS) entry which is preliminary data.</text>
</comment>
<proteinExistence type="predicted"/>
<accession>A0AAP2Z3W8</accession>
<dbReference type="Proteomes" id="UP001321018">
    <property type="component" value="Unassembled WGS sequence"/>
</dbReference>
<evidence type="ECO:0000313" key="2">
    <source>
        <dbReference type="Proteomes" id="UP001321018"/>
    </source>
</evidence>
<sequence>MTGNTVNTTGSAMPVGVLSGDWETSLTASRLFREVVVEQMTNRDIETLLEASESDMELFV</sequence>
<dbReference type="EMBL" id="JAOPKA010000022">
    <property type="protein sequence ID" value="MCU4744123.1"/>
    <property type="molecule type" value="Genomic_DNA"/>
</dbReference>